<organism evidence="3 4">
    <name type="scientific">Mucilaginibacter yixingensis</name>
    <dbReference type="NCBI Taxonomy" id="1295612"/>
    <lineage>
        <taxon>Bacteria</taxon>
        <taxon>Pseudomonadati</taxon>
        <taxon>Bacteroidota</taxon>
        <taxon>Sphingobacteriia</taxon>
        <taxon>Sphingobacteriales</taxon>
        <taxon>Sphingobacteriaceae</taxon>
        <taxon>Mucilaginibacter</taxon>
    </lineage>
</organism>
<dbReference type="Proteomes" id="UP000244168">
    <property type="component" value="Unassembled WGS sequence"/>
</dbReference>
<dbReference type="OrthoDB" id="639736at2"/>
<keyword evidence="1" id="KW-0328">Glycosyltransferase</keyword>
<name>A0A2T5J8M2_9SPHI</name>
<keyword evidence="4" id="KW-1185">Reference proteome</keyword>
<dbReference type="Gene3D" id="3.40.50.11350">
    <property type="match status" value="1"/>
</dbReference>
<evidence type="ECO:0000313" key="3">
    <source>
        <dbReference type="EMBL" id="PTQ95813.1"/>
    </source>
</evidence>
<dbReference type="GO" id="GO:0016020">
    <property type="term" value="C:membrane"/>
    <property type="evidence" value="ECO:0007669"/>
    <property type="project" value="InterPro"/>
</dbReference>
<proteinExistence type="predicted"/>
<evidence type="ECO:0000256" key="1">
    <source>
        <dbReference type="ARBA" id="ARBA00022676"/>
    </source>
</evidence>
<dbReference type="GO" id="GO:0008107">
    <property type="term" value="F:galactoside 2-alpha-L-fucosyltransferase activity"/>
    <property type="evidence" value="ECO:0007669"/>
    <property type="project" value="InterPro"/>
</dbReference>
<evidence type="ECO:0000256" key="2">
    <source>
        <dbReference type="ARBA" id="ARBA00022679"/>
    </source>
</evidence>
<dbReference type="InterPro" id="IPR002516">
    <property type="entry name" value="Glyco_trans_11"/>
</dbReference>
<dbReference type="RefSeq" id="WP_107829304.1">
    <property type="nucleotide sequence ID" value="NZ_CP160205.1"/>
</dbReference>
<comment type="caution">
    <text evidence="3">The sequence shown here is derived from an EMBL/GenBank/DDBJ whole genome shotgun (WGS) entry which is preliminary data.</text>
</comment>
<sequence length="283" mass="32545">MVIISKLSGQLANRLHFVTYFIANSKAHNYQLIVTCFPEFHALFEPQVQSFPAIILGNSIIQKIINRLINKSKSILCKLHIDIPRVVFHSIPESDNALNPFNINDEAFINLAKSKIVLPEGWLYRDFKHLKEFKKDLAAFFSPKPQFKIQVQTDINKAKSLGSTLVGIHIRRTDYKDFNNGRWYYPNQLYLSKMLEINQILPHCTFILCSDEQLDVNDFQELNVVYTPRPAIVDLYLLAACNFIMGPPSTFSSWASFVGDVPAYYIDDPSITITMDLFKDFIQ</sequence>
<reference evidence="3 4" key="1">
    <citation type="submission" date="2018-04" db="EMBL/GenBank/DDBJ databases">
        <title>Genomic Encyclopedia of Archaeal and Bacterial Type Strains, Phase II (KMG-II): from individual species to whole genera.</title>
        <authorList>
            <person name="Goeker M."/>
        </authorList>
    </citation>
    <scope>NUCLEOTIDE SEQUENCE [LARGE SCALE GENOMIC DNA]</scope>
    <source>
        <strain evidence="3 4">DSM 26809</strain>
    </source>
</reference>
<evidence type="ECO:0000313" key="4">
    <source>
        <dbReference type="Proteomes" id="UP000244168"/>
    </source>
</evidence>
<dbReference type="GO" id="GO:0005975">
    <property type="term" value="P:carbohydrate metabolic process"/>
    <property type="evidence" value="ECO:0007669"/>
    <property type="project" value="InterPro"/>
</dbReference>
<keyword evidence="2 3" id="KW-0808">Transferase</keyword>
<dbReference type="EMBL" id="QAOQ01000005">
    <property type="protein sequence ID" value="PTQ95813.1"/>
    <property type="molecule type" value="Genomic_DNA"/>
</dbReference>
<protein>
    <submittedName>
        <fullName evidence="3">Glycosyl transferase family 11</fullName>
    </submittedName>
</protein>
<dbReference type="AlphaFoldDB" id="A0A2T5J8M2"/>
<gene>
    <name evidence="3" type="ORF">C8P68_105323</name>
</gene>
<accession>A0A2T5J8M2</accession>
<dbReference type="Pfam" id="PF01531">
    <property type="entry name" value="Glyco_transf_11"/>
    <property type="match status" value="1"/>
</dbReference>